<comment type="caution">
    <text evidence="2">The sequence shown here is derived from an EMBL/GenBank/DDBJ whole genome shotgun (WGS) entry which is preliminary data.</text>
</comment>
<gene>
    <name evidence="2" type="ORF">CK621_04095</name>
</gene>
<dbReference type="Proteomes" id="UP000218439">
    <property type="component" value="Unassembled WGS sequence"/>
</dbReference>
<feature type="signal peptide" evidence="1">
    <location>
        <begin position="1"/>
        <end position="21"/>
    </location>
</feature>
<keyword evidence="1" id="KW-0732">Signal</keyword>
<evidence type="ECO:0000313" key="3">
    <source>
        <dbReference type="Proteomes" id="UP000218439"/>
    </source>
</evidence>
<organism evidence="2 3">
    <name type="scientific">Vandammella animalimorsus</name>
    <dbReference type="NCBI Taxonomy" id="2029117"/>
    <lineage>
        <taxon>Bacteria</taxon>
        <taxon>Pseudomonadati</taxon>
        <taxon>Pseudomonadota</taxon>
        <taxon>Betaproteobacteria</taxon>
        <taxon>Burkholderiales</taxon>
        <taxon>Comamonadaceae</taxon>
        <taxon>Vandammella</taxon>
    </lineage>
</organism>
<name>A0A2A2AXM8_9BURK</name>
<protein>
    <submittedName>
        <fullName evidence="2">Uncharacterized protein</fullName>
    </submittedName>
</protein>
<feature type="chain" id="PRO_5012471673" evidence="1">
    <location>
        <begin position="22"/>
        <end position="320"/>
    </location>
</feature>
<sequence>MKDRRVFSAIFRLTARPAARACMCLALATGAWSWGLPAAQAQASAAAQTTPVQMTAVQAQASSEGGWNLRVKGMAAQPDHTVLDVAVSFANQRRPQGAQLAGGDTFLLTDGGTRLLLKRPAEDANVPIANNASMQGQLTFLGAIPVGTQQLTLVVNEGNGEQDTRAPALKLPIAVPPEVQSQLRVHSVGADAAKLAADVRYPVQTSNEGGLLVQVQSVQREADRTRLQVSIAFSNRRRPRGTELAGGETFLRTAAGDRLMLQRSADNPKLLIANNEAMVGELVFQGALPADAQGLTLVINDGHSATSTRASALVMALPAP</sequence>
<evidence type="ECO:0000256" key="1">
    <source>
        <dbReference type="SAM" id="SignalP"/>
    </source>
</evidence>
<proteinExistence type="predicted"/>
<dbReference type="AlphaFoldDB" id="A0A2A2AXM8"/>
<accession>A0A2A2AXM8</accession>
<evidence type="ECO:0000313" key="2">
    <source>
        <dbReference type="EMBL" id="PAT43330.1"/>
    </source>
</evidence>
<dbReference type="RefSeq" id="WP_095551412.1">
    <property type="nucleotide sequence ID" value="NZ_NSJE01000005.1"/>
</dbReference>
<dbReference type="EMBL" id="NSJE01000005">
    <property type="protein sequence ID" value="PAT43330.1"/>
    <property type="molecule type" value="Genomic_DNA"/>
</dbReference>
<reference evidence="2 3" key="1">
    <citation type="submission" date="2017-08" db="EMBL/GenBank/DDBJ databases">
        <title>WGS of Clinical strains of the CDC Group NO-1 linked to zoonotic infections in humans.</title>
        <authorList>
            <person name="Bernier A.-M."/>
            <person name="Bernard K."/>
        </authorList>
    </citation>
    <scope>NUCLEOTIDE SEQUENCE [LARGE SCALE GENOMIC DNA]</scope>
    <source>
        <strain evidence="2 3">NML120219</strain>
    </source>
</reference>